<dbReference type="Proteomes" id="UP000004063">
    <property type="component" value="Chromosome"/>
</dbReference>
<reference evidence="2" key="1">
    <citation type="submission" date="2010-05" db="EMBL/GenBank/DDBJ databases">
        <authorList>
            <person name="Muzny D."/>
            <person name="Qin X."/>
            <person name="Buhay C."/>
            <person name="Dugan-Rocha S."/>
            <person name="Ding Y."/>
            <person name="Chen G."/>
            <person name="Hawes A."/>
            <person name="Holder M."/>
            <person name="Jhangiani S."/>
            <person name="Johnson A."/>
            <person name="Khan Z."/>
            <person name="Li Z."/>
            <person name="Liu W."/>
            <person name="Liu X."/>
            <person name="Perez L."/>
            <person name="Shen H."/>
            <person name="Wang Q."/>
            <person name="Watt J."/>
            <person name="Xi L."/>
            <person name="Xin Y."/>
            <person name="Zhou J."/>
            <person name="Deng J."/>
            <person name="Jiang H."/>
            <person name="Liu Y."/>
            <person name="Qu J."/>
            <person name="Song X.-Z."/>
            <person name="Zhang L."/>
            <person name="Villasana D."/>
            <person name="Johnson A."/>
            <person name="Liu J."/>
            <person name="Liyanage D."/>
            <person name="Lorensuhewa L."/>
            <person name="Robinson T."/>
            <person name="Song A."/>
            <person name="Song B.-B."/>
            <person name="Dinh H."/>
            <person name="Thornton R."/>
            <person name="Coyle M."/>
            <person name="Francisco L."/>
            <person name="Jackson L."/>
            <person name="Javaid M."/>
            <person name="Korchina V."/>
            <person name="Kovar C."/>
            <person name="Mata R."/>
            <person name="Mathew T."/>
            <person name="Ngo R."/>
            <person name="Nguyen L."/>
            <person name="Nguyen N."/>
            <person name="Okwuonu G."/>
            <person name="Ongeri F."/>
            <person name="Pham C."/>
            <person name="Simmons D."/>
            <person name="Wilczek-Boney K."/>
            <person name="Hale W."/>
            <person name="Jakkamsetti A."/>
            <person name="Pham P."/>
            <person name="Ruth R."/>
            <person name="San Lucas F."/>
            <person name="Warren J."/>
            <person name="Zhang J."/>
            <person name="Zhao Z."/>
            <person name="Zhou C."/>
            <person name="Zhu D."/>
            <person name="Lee S."/>
            <person name="Bess C."/>
            <person name="Blankenburg K."/>
            <person name="Forbes L."/>
            <person name="Fu Q."/>
            <person name="Gubbala S."/>
            <person name="Hirani K."/>
            <person name="Jayaseelan J.C."/>
            <person name="Lara F."/>
            <person name="Munidasa M."/>
            <person name="Palculict T."/>
            <person name="Patil S."/>
            <person name="Pu L.-L."/>
            <person name="Saada N."/>
            <person name="Tang L."/>
            <person name="Weissenberger G."/>
            <person name="Zhu Y."/>
            <person name="Hemphill L."/>
            <person name="Shang Y."/>
            <person name="Youmans B."/>
            <person name="Ayvaz T."/>
            <person name="Ross M."/>
            <person name="Santibanez J."/>
            <person name="Aqrawi P."/>
            <person name="Gross S."/>
            <person name="Joshi V."/>
            <person name="Fowler G."/>
            <person name="Nazareth L."/>
            <person name="Reid J."/>
            <person name="Worley K."/>
            <person name="Petrosino J."/>
            <person name="Highlander S."/>
            <person name="Gibbs R."/>
        </authorList>
    </citation>
    <scope>NUCLEOTIDE SEQUENCE [LARGE SCALE GENOMIC DNA]</scope>
    <source>
        <strain evidence="2">ATCC 53516</strain>
    </source>
</reference>
<evidence type="ECO:0008006" key="3">
    <source>
        <dbReference type="Google" id="ProtNLM"/>
    </source>
</evidence>
<proteinExistence type="predicted"/>
<accession>D6SA80</accession>
<dbReference type="eggNOG" id="COG3116">
    <property type="taxonomic scope" value="Bacteria"/>
</dbReference>
<organism evidence="2">
    <name type="scientific">Finegoldia magna ATCC 53516</name>
    <dbReference type="NCBI Taxonomy" id="525282"/>
    <lineage>
        <taxon>Bacteria</taxon>
        <taxon>Bacillati</taxon>
        <taxon>Bacillota</taxon>
        <taxon>Tissierellia</taxon>
        <taxon>Tissierellales</taxon>
        <taxon>Peptoniphilaceae</taxon>
        <taxon>Finegoldia</taxon>
    </lineage>
</organism>
<dbReference type="HOGENOM" id="CLU_1945566_0_0_9"/>
<protein>
    <recommendedName>
        <fullName evidence="3">Cell division protein FtsL</fullName>
    </recommendedName>
</protein>
<feature type="transmembrane region" description="Helical" evidence="1">
    <location>
        <begin position="44"/>
        <end position="64"/>
    </location>
</feature>
<sequence length="133" mass="15609">METKMGNAQRKIEVFPQYVEKKEFEVKKIEQTKKLNRPSRRTNLFSTFNKVMICVVICLSILVMNRYSKIQSMSSELKEVKNQVMLTEGNRDVIKSNIESKLTNKNIEEIAKNNLGMQFPENAQIMYLKLEEK</sequence>
<dbReference type="EMBL" id="ACHM02000003">
    <property type="protein sequence ID" value="EFH92380.1"/>
    <property type="molecule type" value="Genomic_DNA"/>
</dbReference>
<dbReference type="AlphaFoldDB" id="D6SA80"/>
<comment type="caution">
    <text evidence="2">The sequence shown here is derived from an EMBL/GenBank/DDBJ whole genome shotgun (WGS) entry which is preliminary data.</text>
</comment>
<evidence type="ECO:0000256" key="1">
    <source>
        <dbReference type="SAM" id="Phobius"/>
    </source>
</evidence>
<dbReference type="STRING" id="525282.HMPREF0391_11352"/>
<evidence type="ECO:0000313" key="2">
    <source>
        <dbReference type="EMBL" id="EFH92380.1"/>
    </source>
</evidence>
<keyword evidence="1" id="KW-0472">Membrane</keyword>
<keyword evidence="1" id="KW-1133">Transmembrane helix</keyword>
<name>D6SA80_FINMA</name>
<gene>
    <name evidence="2" type="ORF">HMPREF0391_11352</name>
</gene>
<keyword evidence="1" id="KW-0812">Transmembrane</keyword>